<keyword evidence="1" id="KW-0472">Membrane</keyword>
<evidence type="ECO:0000313" key="3">
    <source>
        <dbReference type="Proteomes" id="UP000003167"/>
    </source>
</evidence>
<organism evidence="2 3">
    <name type="scientific">Segatella maculosa OT 289</name>
    <dbReference type="NCBI Taxonomy" id="999422"/>
    <lineage>
        <taxon>Bacteria</taxon>
        <taxon>Pseudomonadati</taxon>
        <taxon>Bacteroidota</taxon>
        <taxon>Bacteroidia</taxon>
        <taxon>Bacteroidales</taxon>
        <taxon>Prevotellaceae</taxon>
        <taxon>Segatella</taxon>
    </lineage>
</organism>
<dbReference type="HOGENOM" id="CLU_1601207_0_0_10"/>
<feature type="transmembrane region" description="Helical" evidence="1">
    <location>
        <begin position="20"/>
        <end position="38"/>
    </location>
</feature>
<comment type="caution">
    <text evidence="2">The sequence shown here is derived from an EMBL/GenBank/DDBJ whole genome shotgun (WGS) entry which is preliminary data.</text>
</comment>
<sequence>MLKLHDIAHWPTERISQRVLYLLIALAVMVFALFYFVAYDRPFADDPSFNAPLFTDLLLVFMLLLVVLSCGLSAWAVMRSVRRLHGKGSGMENNVPALRISHCVMFGTIGIFIVAFLVASGTAMSVNGKAYHDWFWLKVSDMFIYTSVLLLAIAIGTVIYGATKYYRGSRKKHVQA</sequence>
<accession>H1HLU5</accession>
<feature type="transmembrane region" description="Helical" evidence="1">
    <location>
        <begin position="99"/>
        <end position="122"/>
    </location>
</feature>
<proteinExistence type="predicted"/>
<dbReference type="AlphaFoldDB" id="H1HLU5"/>
<keyword evidence="3" id="KW-1185">Reference proteome</keyword>
<evidence type="ECO:0000256" key="1">
    <source>
        <dbReference type="SAM" id="Phobius"/>
    </source>
</evidence>
<feature type="transmembrane region" description="Helical" evidence="1">
    <location>
        <begin position="142"/>
        <end position="162"/>
    </location>
</feature>
<gene>
    <name evidence="2" type="ORF">HMPREF9944_01139</name>
</gene>
<evidence type="ECO:0000313" key="2">
    <source>
        <dbReference type="EMBL" id="EHO71283.1"/>
    </source>
</evidence>
<keyword evidence="1" id="KW-0812">Transmembrane</keyword>
<reference evidence="2 3" key="1">
    <citation type="submission" date="2011-12" db="EMBL/GenBank/DDBJ databases">
        <title>The Genome Sequence of Prevotella maculosa OT 289.</title>
        <authorList>
            <consortium name="The Broad Institute Genome Sequencing Platform"/>
            <person name="Earl A."/>
            <person name="Ward D."/>
            <person name="Feldgarden M."/>
            <person name="Gevers D."/>
            <person name="Izard J."/>
            <person name="Blanton J.M."/>
            <person name="Mathney J."/>
            <person name="Tanner A.C."/>
            <person name="Dewhirst F.E."/>
            <person name="Young S.K."/>
            <person name="Zeng Q."/>
            <person name="Gargeya S."/>
            <person name="Fitzgerald M."/>
            <person name="Haas B."/>
            <person name="Abouelleil A."/>
            <person name="Alvarado L."/>
            <person name="Arachchi H.M."/>
            <person name="Berlin A."/>
            <person name="Chapman S.B."/>
            <person name="Gearin G."/>
            <person name="Goldberg J."/>
            <person name="Griggs A."/>
            <person name="Gujja S."/>
            <person name="Hansen M."/>
            <person name="Heiman D."/>
            <person name="Howarth C."/>
            <person name="Larimer J."/>
            <person name="Lui A."/>
            <person name="MacDonald P.J.P."/>
            <person name="McCowen C."/>
            <person name="Montmayeur A."/>
            <person name="Murphy C."/>
            <person name="Neiman D."/>
            <person name="Pearson M."/>
            <person name="Priest M."/>
            <person name="Roberts A."/>
            <person name="Saif S."/>
            <person name="Shea T."/>
            <person name="Sisk P."/>
            <person name="Stolte C."/>
            <person name="Sykes S."/>
            <person name="Wortman J."/>
            <person name="Nusbaum C."/>
            <person name="Birren B."/>
        </authorList>
    </citation>
    <scope>NUCLEOTIDE SEQUENCE [LARGE SCALE GENOMIC DNA]</scope>
    <source>
        <strain evidence="2 3">OT 289</strain>
    </source>
</reference>
<dbReference type="RefSeq" id="WP_008565017.1">
    <property type="nucleotide sequence ID" value="NZ_JH594502.1"/>
</dbReference>
<protein>
    <submittedName>
        <fullName evidence="2">Uncharacterized protein</fullName>
    </submittedName>
</protein>
<dbReference type="STRING" id="999422.HMPREF9944_01139"/>
<dbReference type="EMBL" id="AGEK01000021">
    <property type="protein sequence ID" value="EHO71283.1"/>
    <property type="molecule type" value="Genomic_DNA"/>
</dbReference>
<feature type="transmembrane region" description="Helical" evidence="1">
    <location>
        <begin position="58"/>
        <end position="78"/>
    </location>
</feature>
<name>H1HLU5_9BACT</name>
<dbReference type="OrthoDB" id="1082916at2"/>
<dbReference type="Proteomes" id="UP000003167">
    <property type="component" value="Unassembled WGS sequence"/>
</dbReference>
<dbReference type="PATRIC" id="fig|999422.3.peg.1177"/>
<keyword evidence="1" id="KW-1133">Transmembrane helix</keyword>